<keyword evidence="2" id="KW-1185">Reference proteome</keyword>
<gene>
    <name evidence="1" type="ORF">PECM_002255</name>
</gene>
<reference evidence="1" key="1">
    <citation type="journal article" date="2020" name="Front. Microbiol.">
        <title>Gene regulatory networks of Penicillium echinulatum 2HH and Penicillium oxalicum 114-2 inferred by a computational biology approach.</title>
        <authorList>
            <person name="Lenz A.R."/>
            <person name="Galan-Vasquez E."/>
            <person name="Balbinot E."/>
            <person name="De Abreu F.P."/>
            <person name="De Oliveira N.S."/>
            <person name="Da Rosa L.O."/>
            <person name="De Avila E Silva S."/>
            <person name="Camassola M."/>
            <person name="Dillon A.J.P."/>
            <person name="Perez-Rueda E."/>
        </authorList>
    </citation>
    <scope>NUCLEOTIDE SEQUENCE</scope>
    <source>
        <strain evidence="1">S1M29</strain>
    </source>
</reference>
<name>A0A8J8VWC2_9EURO</name>
<protein>
    <submittedName>
        <fullName evidence="1">Uncharacterized protein</fullName>
    </submittedName>
</protein>
<comment type="caution">
    <text evidence="1">The sequence shown here is derived from an EMBL/GenBank/DDBJ whole genome shotgun (WGS) entry which is preliminary data.</text>
</comment>
<evidence type="ECO:0000313" key="2">
    <source>
        <dbReference type="Proteomes" id="UP000631181"/>
    </source>
</evidence>
<accession>A0A8J8VWC2</accession>
<evidence type="ECO:0000313" key="1">
    <source>
        <dbReference type="EMBL" id="KAF7712709.1"/>
    </source>
</evidence>
<dbReference type="EMBL" id="WIWV01000156">
    <property type="protein sequence ID" value="KAF7712709.1"/>
    <property type="molecule type" value="Genomic_DNA"/>
</dbReference>
<organism evidence="1 2">
    <name type="scientific">Penicillium ucsense</name>
    <dbReference type="NCBI Taxonomy" id="2839758"/>
    <lineage>
        <taxon>Eukaryota</taxon>
        <taxon>Fungi</taxon>
        <taxon>Dikarya</taxon>
        <taxon>Ascomycota</taxon>
        <taxon>Pezizomycotina</taxon>
        <taxon>Eurotiomycetes</taxon>
        <taxon>Eurotiomycetidae</taxon>
        <taxon>Eurotiales</taxon>
        <taxon>Aspergillaceae</taxon>
        <taxon>Penicillium</taxon>
    </lineage>
</organism>
<dbReference type="OrthoDB" id="5357075at2759"/>
<dbReference type="AlphaFoldDB" id="A0A8J8VWC2"/>
<dbReference type="Proteomes" id="UP000631181">
    <property type="component" value="Unassembled WGS sequence"/>
</dbReference>
<proteinExistence type="predicted"/>
<sequence>MSSSILHQCSLCGHVSDISLSLAAFIENPHCVQCGLSVQESNTKMQDELSSLFDRQMSMNQQTAYTPAQPHTQHQLQVSRMISPEPEPVPQPPITYSITQHYHHSAHVAQPAAPASSPAQAKTQRLRGLLLAHGIDPSTLSAAQCDLIQNADLAQQQRLLQTWQVYAEHGLAQSGSPDTAMEDSMDEDSVSAVEPYMAIGYGSPNMTHSADGMPTEPSTGEPYAKSTDPVYNRQLSQWWEVGSAPVESQYGFFEGTSRRAAMPNCAGIQMPQ</sequence>